<gene>
    <name evidence="11" type="ORF">KDW95_05650</name>
</gene>
<evidence type="ECO:0000256" key="3">
    <source>
        <dbReference type="ARBA" id="ARBA00022630"/>
    </source>
</evidence>
<dbReference type="Pfam" id="PF12806">
    <property type="entry name" value="Acyl-CoA_dh_C"/>
    <property type="match status" value="1"/>
</dbReference>
<evidence type="ECO:0000259" key="7">
    <source>
        <dbReference type="Pfam" id="PF00441"/>
    </source>
</evidence>
<feature type="domain" description="Acyl-CoA dehydrogenase/oxidase C-terminal" evidence="7">
    <location>
        <begin position="281"/>
        <end position="449"/>
    </location>
</feature>
<dbReference type="InterPro" id="IPR009075">
    <property type="entry name" value="AcylCo_DH/oxidase_C"/>
</dbReference>
<sequence length="598" mass="64481">MPEYKAPLRDIRFAMQELLDFEGHYVRLPGAEEASTDMVDAILEEAGKFASQELSPLNQAGDQGCQLGEAGVETPAGFKQAYARYIEGGWPSLAQAPEFGGQGLPDSLATIVAEINGSANWSWTMYPGLSHGAMATLMTHATEALRDRYLPPLVEGRWTGTMCLTEPQAGSDLGLLRTRAEPNDDGSYAITGTKIFISAGEHDMAENILHIVLARLPDAPAGNKGISLFLVPRYNVADDGSLGEANSLGCGSLEHKMGIHGNATCVMNFDGARGFLLGEPNRGLACMFTFMNNARLFIAQQGICHAELSYQGALAYARDRLQMRSLRGAVAPEKSADPIIVHADVRRMLLTQKAFAEGGRAFSYLCAQLVDLAHGAEDPAERQRAEARLALLIPIAKGFLTEAGVEAASLGIQVFGGHGYIAEWGMEQILRDARIAPIYEGTNGIQALDLLGRKVNGSQGALQQGFAAEVQAFIDAERDNAALADLVIELERQLVRWNALTERLIAEMGQDPAQLGAAAFDYLMYSGYTVLAYIWARSAVTAQQALDGGSSETAFYSAKLSTARFYFRRILPRNEGLAATLTDSADTLLELSEEAFAL</sequence>
<evidence type="ECO:0000313" key="11">
    <source>
        <dbReference type="EMBL" id="UTW13146.1"/>
    </source>
</evidence>
<dbReference type="RefSeq" id="WP_255855312.1">
    <property type="nucleotide sequence ID" value="NZ_CP073347.1"/>
</dbReference>
<evidence type="ECO:0000256" key="4">
    <source>
        <dbReference type="ARBA" id="ARBA00022827"/>
    </source>
</evidence>
<keyword evidence="12" id="KW-1185">Reference proteome</keyword>
<dbReference type="Pfam" id="PF00441">
    <property type="entry name" value="Acyl-CoA_dh_1"/>
    <property type="match status" value="1"/>
</dbReference>
<dbReference type="SUPFAM" id="SSF47203">
    <property type="entry name" value="Acyl-CoA dehydrogenase C-terminal domain-like"/>
    <property type="match status" value="1"/>
</dbReference>
<dbReference type="PANTHER" id="PTHR42803:SF1">
    <property type="entry name" value="BROAD-SPECIFICITY LINEAR ACYL-COA DEHYDROGENASE FADE5"/>
    <property type="match status" value="1"/>
</dbReference>
<dbReference type="InterPro" id="IPR006091">
    <property type="entry name" value="Acyl-CoA_Oxase/DH_mid-dom"/>
</dbReference>
<evidence type="ECO:0000313" key="12">
    <source>
        <dbReference type="Proteomes" id="UP001058461"/>
    </source>
</evidence>
<dbReference type="InterPro" id="IPR025878">
    <property type="entry name" value="Acyl-CoA_dh-like_C_dom"/>
</dbReference>
<keyword evidence="5 6" id="KW-0560">Oxidoreductase</keyword>
<evidence type="ECO:0000256" key="1">
    <source>
        <dbReference type="ARBA" id="ARBA00001974"/>
    </source>
</evidence>
<proteinExistence type="inferred from homology"/>
<name>A0ABY5HQH8_9GAMM</name>
<keyword evidence="4 6" id="KW-0274">FAD</keyword>
<dbReference type="Proteomes" id="UP001058461">
    <property type="component" value="Chromosome"/>
</dbReference>
<evidence type="ECO:0000256" key="6">
    <source>
        <dbReference type="RuleBase" id="RU362125"/>
    </source>
</evidence>
<dbReference type="SUPFAM" id="SSF56645">
    <property type="entry name" value="Acyl-CoA dehydrogenase NM domain-like"/>
    <property type="match status" value="1"/>
</dbReference>
<dbReference type="InterPro" id="IPR013786">
    <property type="entry name" value="AcylCoA_DH/ox_N"/>
</dbReference>
<keyword evidence="3 6" id="KW-0285">Flavoprotein</keyword>
<comment type="similarity">
    <text evidence="2 6">Belongs to the acyl-CoA dehydrogenase family.</text>
</comment>
<dbReference type="Gene3D" id="1.10.540.10">
    <property type="entry name" value="Acyl-CoA dehydrogenase/oxidase, N-terminal domain"/>
    <property type="match status" value="1"/>
</dbReference>
<dbReference type="Gene3D" id="1.20.140.10">
    <property type="entry name" value="Butyryl-CoA Dehydrogenase, subunit A, domain 3"/>
    <property type="match status" value="1"/>
</dbReference>
<dbReference type="Pfam" id="PF02770">
    <property type="entry name" value="Acyl-CoA_dh_M"/>
    <property type="match status" value="1"/>
</dbReference>
<organism evidence="11 12">
    <name type="scientific">Marinobacterium rhizophilum</name>
    <dbReference type="NCBI Taxonomy" id="420402"/>
    <lineage>
        <taxon>Bacteria</taxon>
        <taxon>Pseudomonadati</taxon>
        <taxon>Pseudomonadota</taxon>
        <taxon>Gammaproteobacteria</taxon>
        <taxon>Oceanospirillales</taxon>
        <taxon>Oceanospirillaceae</taxon>
        <taxon>Marinobacterium</taxon>
    </lineage>
</organism>
<evidence type="ECO:0000259" key="9">
    <source>
        <dbReference type="Pfam" id="PF02771"/>
    </source>
</evidence>
<reference evidence="11" key="1">
    <citation type="submission" date="2021-04" db="EMBL/GenBank/DDBJ databases">
        <title>Oceanospirillales bacteria with DddD are important DMSP degraders in coastal seawater.</title>
        <authorList>
            <person name="Liu J."/>
        </authorList>
    </citation>
    <scope>NUCLEOTIDE SEQUENCE</scope>
    <source>
        <strain evidence="11">D13-1</strain>
    </source>
</reference>
<evidence type="ECO:0000259" key="8">
    <source>
        <dbReference type="Pfam" id="PF02770"/>
    </source>
</evidence>
<feature type="domain" description="Acetyl-CoA dehydrogenase-like C-terminal" evidence="10">
    <location>
        <begin position="466"/>
        <end position="591"/>
    </location>
</feature>
<dbReference type="PANTHER" id="PTHR42803">
    <property type="entry name" value="ACYL-COA DEHYDROGENASE"/>
    <property type="match status" value="1"/>
</dbReference>
<comment type="cofactor">
    <cofactor evidence="1 6">
        <name>FAD</name>
        <dbReference type="ChEBI" id="CHEBI:57692"/>
    </cofactor>
</comment>
<evidence type="ECO:0000256" key="2">
    <source>
        <dbReference type="ARBA" id="ARBA00009347"/>
    </source>
</evidence>
<dbReference type="InterPro" id="IPR036250">
    <property type="entry name" value="AcylCo_DH-like_C"/>
</dbReference>
<feature type="domain" description="Acyl-CoA oxidase/dehydrogenase middle" evidence="8">
    <location>
        <begin position="162"/>
        <end position="270"/>
    </location>
</feature>
<dbReference type="EMBL" id="CP073347">
    <property type="protein sequence ID" value="UTW13146.1"/>
    <property type="molecule type" value="Genomic_DNA"/>
</dbReference>
<feature type="domain" description="Acyl-CoA dehydrogenase/oxidase N-terminal" evidence="9">
    <location>
        <begin position="40"/>
        <end position="156"/>
    </location>
</feature>
<dbReference type="Pfam" id="PF02771">
    <property type="entry name" value="Acyl-CoA_dh_N"/>
    <property type="match status" value="1"/>
</dbReference>
<dbReference type="InterPro" id="IPR046373">
    <property type="entry name" value="Acyl-CoA_Oxase/DH_mid-dom_sf"/>
</dbReference>
<dbReference type="InterPro" id="IPR037069">
    <property type="entry name" value="AcylCoA_DH/ox_N_sf"/>
</dbReference>
<accession>A0ABY5HQH8</accession>
<evidence type="ECO:0000259" key="10">
    <source>
        <dbReference type="Pfam" id="PF12806"/>
    </source>
</evidence>
<protein>
    <submittedName>
        <fullName evidence="11">Acyl-CoA dehydrogenase C-terminal domain-containing protein</fullName>
    </submittedName>
</protein>
<dbReference type="InterPro" id="IPR052166">
    <property type="entry name" value="Diverse_Acyl-CoA_DH"/>
</dbReference>
<dbReference type="Gene3D" id="2.40.110.10">
    <property type="entry name" value="Butyryl-CoA Dehydrogenase, subunit A, domain 2"/>
    <property type="match status" value="1"/>
</dbReference>
<dbReference type="InterPro" id="IPR009100">
    <property type="entry name" value="AcylCoA_DH/oxidase_NM_dom_sf"/>
</dbReference>
<evidence type="ECO:0000256" key="5">
    <source>
        <dbReference type="ARBA" id="ARBA00023002"/>
    </source>
</evidence>